<dbReference type="SMART" id="SM00855">
    <property type="entry name" value="PGAM"/>
    <property type="match status" value="1"/>
</dbReference>
<dbReference type="Gene3D" id="3.40.50.1240">
    <property type="entry name" value="Phosphoglycerate mutase-like"/>
    <property type="match status" value="1"/>
</dbReference>
<reference evidence="1 2" key="1">
    <citation type="submission" date="2019-03" db="EMBL/GenBank/DDBJ databases">
        <authorList>
            <person name="Zhang S."/>
        </authorList>
    </citation>
    <scope>NUCLEOTIDE SEQUENCE [LARGE SCALE GENOMIC DNA]</scope>
    <source>
        <strain evidence="1 2">S4J41</strain>
    </source>
</reference>
<dbReference type="OrthoDB" id="280692at2"/>
<organism evidence="1 2">
    <name type="scientific">Antarcticimicrobium sediminis</name>
    <dbReference type="NCBI Taxonomy" id="2546227"/>
    <lineage>
        <taxon>Bacteria</taxon>
        <taxon>Pseudomonadati</taxon>
        <taxon>Pseudomonadota</taxon>
        <taxon>Alphaproteobacteria</taxon>
        <taxon>Rhodobacterales</taxon>
        <taxon>Paracoccaceae</taxon>
        <taxon>Antarcticimicrobium</taxon>
    </lineage>
</organism>
<dbReference type="Pfam" id="PF00300">
    <property type="entry name" value="His_Phos_1"/>
    <property type="match status" value="1"/>
</dbReference>
<dbReference type="InterPro" id="IPR013078">
    <property type="entry name" value="His_Pase_superF_clade-1"/>
</dbReference>
<evidence type="ECO:0000313" key="2">
    <source>
        <dbReference type="Proteomes" id="UP000294662"/>
    </source>
</evidence>
<dbReference type="PANTHER" id="PTHR48100">
    <property type="entry name" value="BROAD-SPECIFICITY PHOSPHATASE YOR283W-RELATED"/>
    <property type="match status" value="1"/>
</dbReference>
<dbReference type="AlphaFoldDB" id="A0A4R5EMW5"/>
<dbReference type="InterPro" id="IPR050275">
    <property type="entry name" value="PGM_Phosphatase"/>
</dbReference>
<dbReference type="InterPro" id="IPR029033">
    <property type="entry name" value="His_PPase_superfam"/>
</dbReference>
<gene>
    <name evidence="1" type="ORF">E1B25_16320</name>
</gene>
<dbReference type="GO" id="GO:0016791">
    <property type="term" value="F:phosphatase activity"/>
    <property type="evidence" value="ECO:0007669"/>
    <property type="project" value="TreeGrafter"/>
</dbReference>
<proteinExistence type="predicted"/>
<dbReference type="CDD" id="cd07067">
    <property type="entry name" value="HP_PGM_like"/>
    <property type="match status" value="1"/>
</dbReference>
<dbReference type="PANTHER" id="PTHR48100:SF1">
    <property type="entry name" value="HISTIDINE PHOSPHATASE FAMILY PROTEIN-RELATED"/>
    <property type="match status" value="1"/>
</dbReference>
<dbReference type="SUPFAM" id="SSF53254">
    <property type="entry name" value="Phosphoglycerate mutase-like"/>
    <property type="match status" value="1"/>
</dbReference>
<dbReference type="RefSeq" id="WP_132830586.1">
    <property type="nucleotide sequence ID" value="NZ_SMFP01000011.1"/>
</dbReference>
<dbReference type="EMBL" id="SMFP01000011">
    <property type="protein sequence ID" value="TDE36045.1"/>
    <property type="molecule type" value="Genomic_DNA"/>
</dbReference>
<name>A0A4R5EMW5_9RHOB</name>
<protein>
    <submittedName>
        <fullName evidence="1">Histidine phosphatase family protein</fullName>
    </submittedName>
</protein>
<sequence>MSLITLIRHGQANTTARNEADYDRLSPLGKQQAQWLGAHLRTSSSDGGHIHGRIYCGTLTRHQETAQAMGLGDHLVCDPRLNELEYFTLAQLMEQQHGVAIPADRAGFITHLPRVFQAWQRGEIEHPPESFEQFETRVREAMTEIAAGAGPATVVTSGGLIAMAMRQVLGLDIASMARMALAIMNTSVHRLFPIGDTLSPVLFNAVPHLEAPERHYAQTHL</sequence>
<keyword evidence="2" id="KW-1185">Reference proteome</keyword>
<evidence type="ECO:0000313" key="1">
    <source>
        <dbReference type="EMBL" id="TDE36045.1"/>
    </source>
</evidence>
<comment type="caution">
    <text evidence="1">The sequence shown here is derived from an EMBL/GenBank/DDBJ whole genome shotgun (WGS) entry which is preliminary data.</text>
</comment>
<accession>A0A4R5EMW5</accession>
<dbReference type="Proteomes" id="UP000294662">
    <property type="component" value="Unassembled WGS sequence"/>
</dbReference>
<dbReference type="GO" id="GO:0005737">
    <property type="term" value="C:cytoplasm"/>
    <property type="evidence" value="ECO:0007669"/>
    <property type="project" value="TreeGrafter"/>
</dbReference>